<dbReference type="Proteomes" id="UP000199041">
    <property type="component" value="Unassembled WGS sequence"/>
</dbReference>
<accession>A0A1H4CUE6</accession>
<dbReference type="STRING" id="551991.SAMN05192529_1373"/>
<evidence type="ECO:0000313" key="2">
    <source>
        <dbReference type="Proteomes" id="UP000199041"/>
    </source>
</evidence>
<protein>
    <submittedName>
        <fullName evidence="1">Uncharacterized protein</fullName>
    </submittedName>
</protein>
<proteinExistence type="predicted"/>
<organism evidence="1 2">
    <name type="scientific">Arachidicoccus rhizosphaerae</name>
    <dbReference type="NCBI Taxonomy" id="551991"/>
    <lineage>
        <taxon>Bacteria</taxon>
        <taxon>Pseudomonadati</taxon>
        <taxon>Bacteroidota</taxon>
        <taxon>Chitinophagia</taxon>
        <taxon>Chitinophagales</taxon>
        <taxon>Chitinophagaceae</taxon>
        <taxon>Arachidicoccus</taxon>
    </lineage>
</organism>
<keyword evidence="2" id="KW-1185">Reference proteome</keyword>
<evidence type="ECO:0000313" key="1">
    <source>
        <dbReference type="EMBL" id="SEA63964.1"/>
    </source>
</evidence>
<dbReference type="AlphaFoldDB" id="A0A1H4CUE6"/>
<reference evidence="1 2" key="1">
    <citation type="submission" date="2016-10" db="EMBL/GenBank/DDBJ databases">
        <authorList>
            <person name="de Groot N.N."/>
        </authorList>
    </citation>
    <scope>NUCLEOTIDE SEQUENCE [LARGE SCALE GENOMIC DNA]</scope>
    <source>
        <strain evidence="1 2">Vu-144</strain>
    </source>
</reference>
<dbReference type="EMBL" id="FNQY01000037">
    <property type="protein sequence ID" value="SEA63964.1"/>
    <property type="molecule type" value="Genomic_DNA"/>
</dbReference>
<sequence length="45" mass="5243">MRNEFLFIPHFFAIINHITYSTAATVFKNTLKIVTFANCFLATFK</sequence>
<name>A0A1H4CUE6_9BACT</name>
<gene>
    <name evidence="1" type="ORF">SAMN05192529_1373</name>
</gene>